<dbReference type="InterPro" id="IPR032291">
    <property type="entry name" value="Abn2_C"/>
</dbReference>
<sequence length="495" mass="57004">MQTRNSFGVILLLVWVCSCTKPGIYAPVSLPNPWQDNYLSVSGMENYRSWGTYNVHDPACKKFGDTYYMYSTDAIFAENKEVAKQKNVPLGYIQVRKSKDLVNWDLVGWAFPEIPAEAVNWVRTHAEGQGATNIWAPYIIKHNDVYRLYYCVSAFGKKTSYIGLAESASPEGPWIQKGCVVKTDEQTPMNAIDPSVIEDPQTGKWWMHYGSYFGGLFCVELNPATGLTWQKNDYGHLIARRANYKKDNLEAPEIIYNPELKKYFLFVSYDPLMTTYNVRVGRADKPEGPFLDYAGHDLKDTTNNFPILTAPYAFEGHPGWAGTAHCGVWREENGRYYMFHQGRLSPENQLMVLHTREIFFNAEGWPVVSPERYAGTKSRRFTVKDMLGEWEIMRVIEPLHERQLEAGQVLWGEGQLVDDEINRSSVYHFEKDKTLREGGRWSFYADKQLLDLTIKGESIRNLIIFAGHDWERQTETILFTGLDQRGRSVWGKRIR</sequence>
<dbReference type="InterPro" id="IPR006710">
    <property type="entry name" value="Glyco_hydro_43"/>
</dbReference>
<comment type="caution">
    <text evidence="9">The sequence shown here is derived from an EMBL/GenBank/DDBJ whole genome shotgun (WGS) entry which is preliminary data.</text>
</comment>
<accession>A0A3D2SJ83</accession>
<dbReference type="InterPro" id="IPR050727">
    <property type="entry name" value="GH43_arabinanases"/>
</dbReference>
<dbReference type="PANTHER" id="PTHR43301:SF3">
    <property type="entry name" value="ARABINAN ENDO-1,5-ALPHA-L-ARABINOSIDASE A-RELATED"/>
    <property type="match status" value="1"/>
</dbReference>
<evidence type="ECO:0000256" key="6">
    <source>
        <dbReference type="PIRSR" id="PIRSR606710-2"/>
    </source>
</evidence>
<proteinExistence type="inferred from homology"/>
<keyword evidence="3 7" id="KW-0378">Hydrolase</keyword>
<feature type="site" description="Important for catalytic activity, responsible for pKa modulation of the active site Glu and correct orientation of both the proton donor and substrate" evidence="6">
    <location>
        <position position="193"/>
    </location>
</feature>
<evidence type="ECO:0000256" key="5">
    <source>
        <dbReference type="PIRSR" id="PIRSR606710-1"/>
    </source>
</evidence>
<dbReference type="SUPFAM" id="SSF75005">
    <property type="entry name" value="Arabinanase/levansucrase/invertase"/>
    <property type="match status" value="1"/>
</dbReference>
<dbReference type="CDD" id="cd08998">
    <property type="entry name" value="GH43_Arb43a-like"/>
    <property type="match status" value="1"/>
</dbReference>
<dbReference type="PROSITE" id="PS51257">
    <property type="entry name" value="PROKAR_LIPOPROTEIN"/>
    <property type="match status" value="1"/>
</dbReference>
<protein>
    <submittedName>
        <fullName evidence="9">Arabinan endo-1,5-alpha-L-arabinosidase</fullName>
    </submittedName>
</protein>
<feature type="domain" description="Extracellular endo-alpha-(1-&gt;5)-L-arabinanase C-terminal" evidence="8">
    <location>
        <begin position="370"/>
        <end position="491"/>
    </location>
</feature>
<evidence type="ECO:0000259" key="8">
    <source>
        <dbReference type="Pfam" id="PF16369"/>
    </source>
</evidence>
<dbReference type="GO" id="GO:0005975">
    <property type="term" value="P:carbohydrate metabolic process"/>
    <property type="evidence" value="ECO:0007669"/>
    <property type="project" value="InterPro"/>
</dbReference>
<evidence type="ECO:0000256" key="4">
    <source>
        <dbReference type="ARBA" id="ARBA00023295"/>
    </source>
</evidence>
<dbReference type="Pfam" id="PF16369">
    <property type="entry name" value="GH43_C"/>
    <property type="match status" value="1"/>
</dbReference>
<comment type="similarity">
    <text evidence="2 7">Belongs to the glycosyl hydrolase 43 family.</text>
</comment>
<dbReference type="Pfam" id="PF04616">
    <property type="entry name" value="Glyco_hydro_43"/>
    <property type="match status" value="1"/>
</dbReference>
<keyword evidence="4 7" id="KW-0326">Glycosidase</keyword>
<evidence type="ECO:0000256" key="2">
    <source>
        <dbReference type="ARBA" id="ARBA00009865"/>
    </source>
</evidence>
<dbReference type="Gene3D" id="2.40.128.10">
    <property type="match status" value="1"/>
</dbReference>
<dbReference type="EMBL" id="DPVG01000340">
    <property type="protein sequence ID" value="HCK24956.1"/>
    <property type="molecule type" value="Genomic_DNA"/>
</dbReference>
<evidence type="ECO:0000256" key="1">
    <source>
        <dbReference type="ARBA" id="ARBA00004834"/>
    </source>
</evidence>
<dbReference type="InterPro" id="IPR023296">
    <property type="entry name" value="Glyco_hydro_beta-prop_sf"/>
</dbReference>
<organism evidence="9 10">
    <name type="scientific">Bacteroides graminisolvens</name>
    <dbReference type="NCBI Taxonomy" id="477666"/>
    <lineage>
        <taxon>Bacteria</taxon>
        <taxon>Pseudomonadati</taxon>
        <taxon>Bacteroidota</taxon>
        <taxon>Bacteroidia</taxon>
        <taxon>Bacteroidales</taxon>
        <taxon>Bacteroidaceae</taxon>
        <taxon>Bacteroides</taxon>
    </lineage>
</organism>
<dbReference type="Gene3D" id="2.115.10.20">
    <property type="entry name" value="Glycosyl hydrolase domain, family 43"/>
    <property type="match status" value="1"/>
</dbReference>
<dbReference type="Proteomes" id="UP000263098">
    <property type="component" value="Unassembled WGS sequence"/>
</dbReference>
<evidence type="ECO:0000313" key="10">
    <source>
        <dbReference type="Proteomes" id="UP000263098"/>
    </source>
</evidence>
<reference evidence="9 10" key="1">
    <citation type="journal article" date="2018" name="Nat. Biotechnol.">
        <title>A standardized bacterial taxonomy based on genome phylogeny substantially revises the tree of life.</title>
        <authorList>
            <person name="Parks D.H."/>
            <person name="Chuvochina M."/>
            <person name="Waite D.W."/>
            <person name="Rinke C."/>
            <person name="Skarshewski A."/>
            <person name="Chaumeil P.A."/>
            <person name="Hugenholtz P."/>
        </authorList>
    </citation>
    <scope>NUCLEOTIDE SEQUENCE [LARGE SCALE GENOMIC DNA]</scope>
    <source>
        <strain evidence="9">UBA9667</strain>
    </source>
</reference>
<evidence type="ECO:0000256" key="7">
    <source>
        <dbReference type="RuleBase" id="RU361187"/>
    </source>
</evidence>
<evidence type="ECO:0000256" key="3">
    <source>
        <dbReference type="ARBA" id="ARBA00022801"/>
    </source>
</evidence>
<dbReference type="AlphaFoldDB" id="A0A3D2SJ83"/>
<dbReference type="GO" id="GO:0004553">
    <property type="term" value="F:hydrolase activity, hydrolyzing O-glycosyl compounds"/>
    <property type="evidence" value="ECO:0007669"/>
    <property type="project" value="InterPro"/>
</dbReference>
<name>A0A3D2SJ83_9BACE</name>
<feature type="active site" description="Proton donor" evidence="5">
    <location>
        <position position="250"/>
    </location>
</feature>
<gene>
    <name evidence="9" type="ORF">DHW31_09290</name>
</gene>
<dbReference type="PANTHER" id="PTHR43301">
    <property type="entry name" value="ARABINAN ENDO-1,5-ALPHA-L-ARABINOSIDASE"/>
    <property type="match status" value="1"/>
</dbReference>
<evidence type="ECO:0000313" key="9">
    <source>
        <dbReference type="EMBL" id="HCK24956.1"/>
    </source>
</evidence>
<comment type="pathway">
    <text evidence="1">Glycan metabolism; L-arabinan degradation.</text>
</comment>
<feature type="active site" description="Proton acceptor" evidence="5">
    <location>
        <position position="57"/>
    </location>
</feature>